<dbReference type="RefSeq" id="WP_251608517.1">
    <property type="nucleotide sequence ID" value="NZ_JAMQJY010000001.1"/>
</dbReference>
<evidence type="ECO:0000313" key="3">
    <source>
        <dbReference type="Proteomes" id="UP001203665"/>
    </source>
</evidence>
<comment type="caution">
    <text evidence="2">The sequence shown here is derived from an EMBL/GenBank/DDBJ whole genome shotgun (WGS) entry which is preliminary data.</text>
</comment>
<dbReference type="InterPro" id="IPR018633">
    <property type="entry name" value="DUF2357"/>
</dbReference>
<reference evidence="2" key="1">
    <citation type="submission" date="2022-06" db="EMBL/GenBank/DDBJ databases">
        <title>Alkalicoccobacillus porphyridii sp. nov., isolated from a marine red alga, Porphyridium purpureum and reclassification of Shouchella plakortidis and Shouchella gibsonii as Alkalicoccobacillus plakortidis comb. nov. and Alkalicoccobacillus gibsonii comb. nov.</title>
        <authorList>
            <person name="Kim K.H."/>
            <person name="Lee J.K."/>
            <person name="Han D.M."/>
            <person name="Baek J.H."/>
            <person name="Jeon C.O."/>
        </authorList>
    </citation>
    <scope>NUCLEOTIDE SEQUENCE</scope>
    <source>
        <strain evidence="2">DSM 19153</strain>
    </source>
</reference>
<dbReference type="Pfam" id="PF09823">
    <property type="entry name" value="DUF2357"/>
    <property type="match status" value="1"/>
</dbReference>
<dbReference type="Proteomes" id="UP001203665">
    <property type="component" value="Unassembled WGS sequence"/>
</dbReference>
<protein>
    <submittedName>
        <fullName evidence="2">DUF2357 domain-containing protein</fullName>
    </submittedName>
</protein>
<sequence>MLALNQFVIKWEDTNIQLEIQMITGEKGSIIQLEDSKPNVFGYLSAENKEEEFPTLGYNIPKLNMFHSLLLREESSYLLKILLPKKHLEESDFSSPFANSYVNHFIKLFPSNIWRKIRINEQEFIEVLGELHTKNFVGTLDLSINNRHSFLCEVAAKKVNYENSYSELLNNIAEESSNLIMQFSGLTSTKVLNDNSNSIIFSKVIQLRSIMKELPLAIDIILNNIHSNIDKESILEPIGFGHISDYSSITSKSYVLDLQVGGTLNKKFRGYTPQKIISDQSKESIDTVENRYVKNFLEETHYLVNNLVRQIRLVIKKSSKNKLYKIYISETNSWLTILEDYLNNNIFRKVSKLKYFPSNSQVLQNRVGYQDLLLLDLRLQSGLSLSWNPIEAITSDVYVKPIYELYEIWCFFIIRNSLGNIFGTENKESNVWYQENGSINFNLKKGTNSCLVYQRNKIKVNLYYNKEFSKQTTLGKSYSIKLRPDFTIFISDSTRRENGYYIHFDAKYRIEKLNQYHELDTKTSKKDDLVKMHAYKDAIDKSLGSYVLYPGNEFINFQESSTILPGIGAIPLIPNINDTKNKFELFLVEITNFITDKILKNK</sequence>
<evidence type="ECO:0000259" key="1">
    <source>
        <dbReference type="Pfam" id="PF09823"/>
    </source>
</evidence>
<feature type="domain" description="DUF2357" evidence="1">
    <location>
        <begin position="129"/>
        <end position="373"/>
    </location>
</feature>
<keyword evidence="3" id="KW-1185">Reference proteome</keyword>
<organism evidence="2 3">
    <name type="scientific">Alkalicoccobacillus plakortidis</name>
    <dbReference type="NCBI Taxonomy" id="444060"/>
    <lineage>
        <taxon>Bacteria</taxon>
        <taxon>Bacillati</taxon>
        <taxon>Bacillota</taxon>
        <taxon>Bacilli</taxon>
        <taxon>Bacillales</taxon>
        <taxon>Bacillaceae</taxon>
        <taxon>Alkalicoccobacillus</taxon>
    </lineage>
</organism>
<dbReference type="Pfam" id="PF04411">
    <property type="entry name" value="PDDEXK_7"/>
    <property type="match status" value="1"/>
</dbReference>
<proteinExistence type="predicted"/>
<accession>A0ABT0XKH7</accession>
<dbReference type="EMBL" id="JAMQJY010000001">
    <property type="protein sequence ID" value="MCM2676412.1"/>
    <property type="molecule type" value="Genomic_DNA"/>
</dbReference>
<gene>
    <name evidence="2" type="ORF">NDM98_13555</name>
</gene>
<evidence type="ECO:0000313" key="2">
    <source>
        <dbReference type="EMBL" id="MCM2676412.1"/>
    </source>
</evidence>
<name>A0ABT0XKH7_9BACI</name>
<dbReference type="InterPro" id="IPR007505">
    <property type="entry name" value="PDDEXK_7"/>
</dbReference>